<accession>A0A9Q0I063</accession>
<keyword evidence="7" id="KW-0255">Endonuclease</keyword>
<gene>
    <name evidence="12" type="ORF">LUZ63_004164</name>
</gene>
<dbReference type="GO" id="GO:0046872">
    <property type="term" value="F:metal ion binding"/>
    <property type="evidence" value="ECO:0007669"/>
    <property type="project" value="UniProtKB-KW"/>
</dbReference>
<keyword evidence="8" id="KW-0378">Hydrolase</keyword>
<dbReference type="GO" id="GO:0004521">
    <property type="term" value="F:RNA endonuclease activity"/>
    <property type="evidence" value="ECO:0007669"/>
    <property type="project" value="UniProtKB-ARBA"/>
</dbReference>
<feature type="signal peptide" evidence="11">
    <location>
        <begin position="1"/>
        <end position="22"/>
    </location>
</feature>
<evidence type="ECO:0000256" key="4">
    <source>
        <dbReference type="ARBA" id="ARBA00022722"/>
    </source>
</evidence>
<dbReference type="GO" id="GO:0003676">
    <property type="term" value="F:nucleic acid binding"/>
    <property type="evidence" value="ECO:0007669"/>
    <property type="project" value="InterPro"/>
</dbReference>
<evidence type="ECO:0000256" key="1">
    <source>
        <dbReference type="ARBA" id="ARBA00000245"/>
    </source>
</evidence>
<keyword evidence="10" id="KW-0325">Glycoprotein</keyword>
<dbReference type="FunFam" id="1.10.575.10:FF:000002">
    <property type="entry name" value="Endonuclease 2"/>
    <property type="match status" value="1"/>
</dbReference>
<keyword evidence="9" id="KW-1015">Disulfide bond</keyword>
<evidence type="ECO:0000256" key="7">
    <source>
        <dbReference type="ARBA" id="ARBA00022759"/>
    </source>
</evidence>
<dbReference type="EC" id="3.1.30.1" evidence="3"/>
<dbReference type="Gene3D" id="1.10.575.10">
    <property type="entry name" value="P1 Nuclease"/>
    <property type="match status" value="1"/>
</dbReference>
<evidence type="ECO:0000256" key="2">
    <source>
        <dbReference type="ARBA" id="ARBA00009547"/>
    </source>
</evidence>
<evidence type="ECO:0000256" key="10">
    <source>
        <dbReference type="ARBA" id="ARBA00023180"/>
    </source>
</evidence>
<comment type="similarity">
    <text evidence="2">Belongs to the nuclease type I family.</text>
</comment>
<evidence type="ECO:0000256" key="8">
    <source>
        <dbReference type="ARBA" id="ARBA00022801"/>
    </source>
</evidence>
<evidence type="ECO:0000313" key="13">
    <source>
        <dbReference type="Proteomes" id="UP001151287"/>
    </source>
</evidence>
<evidence type="ECO:0000256" key="5">
    <source>
        <dbReference type="ARBA" id="ARBA00022723"/>
    </source>
</evidence>
<comment type="caution">
    <text evidence="12">The sequence shown here is derived from an EMBL/GenBank/DDBJ whole genome shotgun (WGS) entry which is preliminary data.</text>
</comment>
<comment type="catalytic activity">
    <reaction evidence="1">
        <text>Endonucleolytic cleavage to 5'-phosphomononucleotide and 5'-phosphooligonucleotide end-products.</text>
        <dbReference type="EC" id="3.1.30.1"/>
    </reaction>
</comment>
<feature type="chain" id="PRO_5040116156" description="Aspergillus nuclease S1" evidence="11">
    <location>
        <begin position="23"/>
        <end position="305"/>
    </location>
</feature>
<dbReference type="OrthoDB" id="415257at2759"/>
<proteinExistence type="inferred from homology"/>
<dbReference type="Pfam" id="PF02265">
    <property type="entry name" value="S1-P1_nuclease"/>
    <property type="match status" value="1"/>
</dbReference>
<dbReference type="AlphaFoldDB" id="A0A9Q0I063"/>
<dbReference type="SUPFAM" id="SSF48537">
    <property type="entry name" value="Phospholipase C/P1 nuclease"/>
    <property type="match status" value="1"/>
</dbReference>
<keyword evidence="13" id="KW-1185">Reference proteome</keyword>
<keyword evidence="5" id="KW-0479">Metal-binding</keyword>
<keyword evidence="4" id="KW-0540">Nuclease</keyword>
<evidence type="ECO:0000256" key="11">
    <source>
        <dbReference type="SAM" id="SignalP"/>
    </source>
</evidence>
<dbReference type="PANTHER" id="PTHR33146">
    <property type="entry name" value="ENDONUCLEASE 4"/>
    <property type="match status" value="1"/>
</dbReference>
<reference evidence="12" key="1">
    <citation type="journal article" date="2022" name="Cell">
        <title>Repeat-based holocentromeres influence genome architecture and karyotype evolution.</title>
        <authorList>
            <person name="Hofstatter P.G."/>
            <person name="Thangavel G."/>
            <person name="Lux T."/>
            <person name="Neumann P."/>
            <person name="Vondrak T."/>
            <person name="Novak P."/>
            <person name="Zhang M."/>
            <person name="Costa L."/>
            <person name="Castellani M."/>
            <person name="Scott A."/>
            <person name="Toegelov H."/>
            <person name="Fuchs J."/>
            <person name="Mata-Sucre Y."/>
            <person name="Dias Y."/>
            <person name="Vanzela A.L.L."/>
            <person name="Huettel B."/>
            <person name="Almeida C.C.S."/>
            <person name="Simkova H."/>
            <person name="Souza G."/>
            <person name="Pedrosa-Harand A."/>
            <person name="Macas J."/>
            <person name="Mayer K.F.X."/>
            <person name="Houben A."/>
            <person name="Marques A."/>
        </authorList>
    </citation>
    <scope>NUCLEOTIDE SEQUENCE</scope>
    <source>
        <strain evidence="12">RhyBre1mFocal</strain>
    </source>
</reference>
<dbReference type="GO" id="GO:0006308">
    <property type="term" value="P:DNA catabolic process"/>
    <property type="evidence" value="ECO:0007669"/>
    <property type="project" value="InterPro"/>
</dbReference>
<dbReference type="InterPro" id="IPR003154">
    <property type="entry name" value="S1/P1nuclease"/>
</dbReference>
<evidence type="ECO:0000256" key="9">
    <source>
        <dbReference type="ARBA" id="ARBA00023157"/>
    </source>
</evidence>
<keyword evidence="6 11" id="KW-0732">Signal</keyword>
<dbReference type="CDD" id="cd11010">
    <property type="entry name" value="S1-P1_nuclease"/>
    <property type="match status" value="1"/>
</dbReference>
<dbReference type="EMBL" id="JAMQYH010000001">
    <property type="protein sequence ID" value="KAJ1704385.1"/>
    <property type="molecule type" value="Genomic_DNA"/>
</dbReference>
<evidence type="ECO:0000313" key="12">
    <source>
        <dbReference type="EMBL" id="KAJ1704385.1"/>
    </source>
</evidence>
<dbReference type="InterPro" id="IPR008947">
    <property type="entry name" value="PLipase_C/P1_nuclease_dom_sf"/>
</dbReference>
<protein>
    <recommendedName>
        <fullName evidence="3">Aspergillus nuclease S1</fullName>
        <ecNumber evidence="3">3.1.30.1</ecNumber>
    </recommendedName>
</protein>
<evidence type="ECO:0000256" key="6">
    <source>
        <dbReference type="ARBA" id="ARBA00022729"/>
    </source>
</evidence>
<organism evidence="12 13">
    <name type="scientific">Rhynchospora breviuscula</name>
    <dbReference type="NCBI Taxonomy" id="2022672"/>
    <lineage>
        <taxon>Eukaryota</taxon>
        <taxon>Viridiplantae</taxon>
        <taxon>Streptophyta</taxon>
        <taxon>Embryophyta</taxon>
        <taxon>Tracheophyta</taxon>
        <taxon>Spermatophyta</taxon>
        <taxon>Magnoliopsida</taxon>
        <taxon>Liliopsida</taxon>
        <taxon>Poales</taxon>
        <taxon>Cyperaceae</taxon>
        <taxon>Cyperoideae</taxon>
        <taxon>Rhynchosporeae</taxon>
        <taxon>Rhynchospora</taxon>
    </lineage>
</organism>
<dbReference type="Proteomes" id="UP001151287">
    <property type="component" value="Unassembled WGS sequence"/>
</dbReference>
<name>A0A9Q0I063_9POAL</name>
<evidence type="ECO:0000256" key="3">
    <source>
        <dbReference type="ARBA" id="ARBA00012562"/>
    </source>
</evidence>
<dbReference type="GO" id="GO:0000014">
    <property type="term" value="F:single-stranded DNA endodeoxyribonuclease activity"/>
    <property type="evidence" value="ECO:0007669"/>
    <property type="project" value="UniProtKB-ARBA"/>
</dbReference>
<sequence length="305" mass="34424">MGLMIFVCVLLCVLASAPTSNGWGPEGHYMVCKIAESYLTSNARKAVRELLPKDAIDLASVCSWPDEIRKQQKWSTMLHFVNTPGVCNFDYNRDCHSNGVKDFCVVAAIKNYTEQLETYQHSPTYNLTEALMFLAHFVGDIHQPLHCGFAADYGGNIIPVNWYDVKTNLHRVWDDNMVQKKMNDSFYGDLITMAKELKMEIDSQDYYAQKVNEWKACGNDGFACAKKFASESIELACALAYQDVHPDCTLGDYYFTTRISTVEERIMQAAIRLASLLNKIFSNIKEGSSPKISQILRSVSKSVDK</sequence>
<dbReference type="PANTHER" id="PTHR33146:SF21">
    <property type="entry name" value="ASPERGILLUS NUCLEASE S1"/>
    <property type="match status" value="1"/>
</dbReference>